<sequence>MEPIPSEDVSLSLHPLNDGFIVSVRPPTTPVYGSPSYQSHAPVDLVLVIDVSGSMQDSAPMPSVGGKTEHTGLSILDLTKHAARTIIETLNEGDRLGIVTFAYHAEVVQGLTPMTNRSKRETLKRVNELTPDGATNLWQGLQSGRQLFEQQHTKNGYRGKDKTQAMYILTDGMPNYMCPAKGYVPKLRPIIEKEWEQGRVPPSIHTFGFGYSLRSGLLQSIAEIGGGNYAFIPDAGMIGTVFVHAVANLYSTFAKGAILNIKAPLEVFLEDASGNSVAEAASNGLTIPLGNLQYGQSRDIVITAHLPPHYHHSWSATVDLNYDFGGESKSTSTSLETEWEIPEESTEMSPEVIQYHVCRAKICSFLNSLFPLKACGEHEALSSPSNKRSLKNCDPPMQDEMIERLRGLVTWIRSGPAANSELIQSLLQDLDGIEPQGQIRIAIQNTGEFNRWGKHYLPSLLHAHTQQVCNSFKDPGPLQYGSASPVFKRCRQELDDAFDNLPPPKPSIKPRNGETHTRISRMSHYNDSSAPCFARGMMVRLGDGGGLASEKAKSIAVEDLRPGMQVWTPKGSRKVRALVETLGKSADELGSSKAKQQDLEVCRVGDLIVTPWHPVLVDGKWSFPANLMASDDDRTIQQGVSAVYSVLLEESADVDAHAIQIGGVVAVTLGHGLLKSESGDIRAHPFFGDHSKVSESINRLTTARSGVMRCLGVQKSMRTGLAKGFLGLHSDREWFVLGGKRFGTLSTGGNASGIFL</sequence>
<dbReference type="PANTHER" id="PTHR10579">
    <property type="entry name" value="CALCIUM-ACTIVATED CHLORIDE CHANNEL REGULATOR"/>
    <property type="match status" value="1"/>
</dbReference>
<dbReference type="InterPro" id="IPR039510">
    <property type="entry name" value="Vint_dom"/>
</dbReference>
<dbReference type="AlphaFoldDB" id="A0A6A6H596"/>
<accession>A0A6A6H596</accession>
<evidence type="ECO:0000313" key="4">
    <source>
        <dbReference type="Proteomes" id="UP000800092"/>
    </source>
</evidence>
<dbReference type="SMART" id="SM00327">
    <property type="entry name" value="VWA"/>
    <property type="match status" value="1"/>
</dbReference>
<dbReference type="Proteomes" id="UP000800092">
    <property type="component" value="Unassembled WGS sequence"/>
</dbReference>
<dbReference type="Pfam" id="PF14624">
    <property type="entry name" value="Vwaint"/>
    <property type="match status" value="1"/>
</dbReference>
<proteinExistence type="predicted"/>
<dbReference type="SUPFAM" id="SSF53300">
    <property type="entry name" value="vWA-like"/>
    <property type="match status" value="1"/>
</dbReference>
<dbReference type="EMBL" id="ML991810">
    <property type="protein sequence ID" value="KAF2233059.1"/>
    <property type="molecule type" value="Genomic_DNA"/>
</dbReference>
<feature type="region of interest" description="Disordered" evidence="1">
    <location>
        <begin position="498"/>
        <end position="521"/>
    </location>
</feature>
<dbReference type="InterPro" id="IPR032838">
    <property type="entry name" value="Vwaint_dom"/>
</dbReference>
<evidence type="ECO:0000256" key="1">
    <source>
        <dbReference type="SAM" id="MobiDB-lite"/>
    </source>
</evidence>
<organism evidence="3 4">
    <name type="scientific">Viridothelium virens</name>
    <name type="common">Speckled blister lichen</name>
    <name type="synonym">Trypethelium virens</name>
    <dbReference type="NCBI Taxonomy" id="1048519"/>
    <lineage>
        <taxon>Eukaryota</taxon>
        <taxon>Fungi</taxon>
        <taxon>Dikarya</taxon>
        <taxon>Ascomycota</taxon>
        <taxon>Pezizomycotina</taxon>
        <taxon>Dothideomycetes</taxon>
        <taxon>Dothideomycetes incertae sedis</taxon>
        <taxon>Trypetheliales</taxon>
        <taxon>Trypetheliaceae</taxon>
        <taxon>Viridothelium</taxon>
    </lineage>
</organism>
<dbReference type="InterPro" id="IPR002035">
    <property type="entry name" value="VWF_A"/>
</dbReference>
<dbReference type="Pfam" id="PF14623">
    <property type="entry name" value="Vint"/>
    <property type="match status" value="1"/>
</dbReference>
<feature type="domain" description="VWFA" evidence="2">
    <location>
        <begin position="44"/>
        <end position="246"/>
    </location>
</feature>
<gene>
    <name evidence="3" type="ORF">EV356DRAFT_504549</name>
</gene>
<evidence type="ECO:0000259" key="2">
    <source>
        <dbReference type="PROSITE" id="PS50234"/>
    </source>
</evidence>
<dbReference type="Gene3D" id="3.40.50.410">
    <property type="entry name" value="von Willebrand factor, type A domain"/>
    <property type="match status" value="1"/>
</dbReference>
<dbReference type="PANTHER" id="PTHR10579:SF156">
    <property type="entry name" value="VWFA DOMAIN-CONTAINING PROTEIN"/>
    <property type="match status" value="1"/>
</dbReference>
<keyword evidence="4" id="KW-1185">Reference proteome</keyword>
<dbReference type="InterPro" id="IPR036465">
    <property type="entry name" value="vWFA_dom_sf"/>
</dbReference>
<dbReference type="OrthoDB" id="10264538at2759"/>
<name>A0A6A6H596_VIRVR</name>
<dbReference type="InterPro" id="IPR051266">
    <property type="entry name" value="CLCR"/>
</dbReference>
<evidence type="ECO:0000313" key="3">
    <source>
        <dbReference type="EMBL" id="KAF2233059.1"/>
    </source>
</evidence>
<reference evidence="3" key="1">
    <citation type="journal article" date="2020" name="Stud. Mycol.">
        <title>101 Dothideomycetes genomes: a test case for predicting lifestyles and emergence of pathogens.</title>
        <authorList>
            <person name="Haridas S."/>
            <person name="Albert R."/>
            <person name="Binder M."/>
            <person name="Bloem J."/>
            <person name="Labutti K."/>
            <person name="Salamov A."/>
            <person name="Andreopoulos B."/>
            <person name="Baker S."/>
            <person name="Barry K."/>
            <person name="Bills G."/>
            <person name="Bluhm B."/>
            <person name="Cannon C."/>
            <person name="Castanera R."/>
            <person name="Culley D."/>
            <person name="Daum C."/>
            <person name="Ezra D."/>
            <person name="Gonzalez J."/>
            <person name="Henrissat B."/>
            <person name="Kuo A."/>
            <person name="Liang C."/>
            <person name="Lipzen A."/>
            <person name="Lutzoni F."/>
            <person name="Magnuson J."/>
            <person name="Mondo S."/>
            <person name="Nolan M."/>
            <person name="Ohm R."/>
            <person name="Pangilinan J."/>
            <person name="Park H.-J."/>
            <person name="Ramirez L."/>
            <person name="Alfaro M."/>
            <person name="Sun H."/>
            <person name="Tritt A."/>
            <person name="Yoshinaga Y."/>
            <person name="Zwiers L.-H."/>
            <person name="Turgeon B."/>
            <person name="Goodwin S."/>
            <person name="Spatafora J."/>
            <person name="Crous P."/>
            <person name="Grigoriev I."/>
        </authorList>
    </citation>
    <scope>NUCLEOTIDE SEQUENCE</scope>
    <source>
        <strain evidence="3">Tuck. ex Michener</strain>
    </source>
</reference>
<dbReference type="PROSITE" id="PS50234">
    <property type="entry name" value="VWFA"/>
    <property type="match status" value="1"/>
</dbReference>
<dbReference type="Pfam" id="PF13519">
    <property type="entry name" value="VWA_2"/>
    <property type="match status" value="1"/>
</dbReference>
<protein>
    <recommendedName>
        <fullName evidence="2">VWFA domain-containing protein</fullName>
    </recommendedName>
</protein>